<protein>
    <submittedName>
        <fullName evidence="3">Glucokinase</fullName>
    </submittedName>
</protein>
<reference evidence="2" key="3">
    <citation type="submission" date="2023-02" db="EMBL/GenBank/DDBJ databases">
        <title>Proposal of a novel subspecies: Alicyclobacillus hesperidum subspecies aegle.</title>
        <authorList>
            <person name="Goto K."/>
            <person name="Fujii T."/>
            <person name="Yasui K."/>
            <person name="Mochida K."/>
            <person name="Kato-Tanaka Y."/>
            <person name="Morohoshi S."/>
            <person name="An S.Y."/>
            <person name="Kasai H."/>
            <person name="Yokota A."/>
        </authorList>
    </citation>
    <scope>NUCLEOTIDE SEQUENCE</scope>
    <source>
        <strain evidence="2">DSM 12766</strain>
    </source>
</reference>
<dbReference type="InterPro" id="IPR043129">
    <property type="entry name" value="ATPase_NBD"/>
</dbReference>
<dbReference type="RefSeq" id="WP_074692748.1">
    <property type="nucleotide sequence ID" value="NZ_BSRA01000008.1"/>
</dbReference>
<dbReference type="Proteomes" id="UP000182589">
    <property type="component" value="Unassembled WGS sequence"/>
</dbReference>
<comment type="similarity">
    <text evidence="1">Belongs to the ROK (NagC/XylR) family.</text>
</comment>
<reference evidence="4" key="2">
    <citation type="submission" date="2016-10" db="EMBL/GenBank/DDBJ databases">
        <authorList>
            <person name="Varghese N."/>
        </authorList>
    </citation>
    <scope>NUCLEOTIDE SEQUENCE [LARGE SCALE GENOMIC DNA]</scope>
    <source>
        <strain evidence="4">DSM 12489</strain>
    </source>
</reference>
<dbReference type="Gene3D" id="3.30.420.40">
    <property type="match status" value="2"/>
</dbReference>
<name>A0A1H2TRR0_9BACL</name>
<evidence type="ECO:0000256" key="1">
    <source>
        <dbReference type="ARBA" id="ARBA00006479"/>
    </source>
</evidence>
<reference evidence="3" key="1">
    <citation type="submission" date="2016-10" db="EMBL/GenBank/DDBJ databases">
        <authorList>
            <person name="de Groot N.N."/>
        </authorList>
    </citation>
    <scope>NUCLEOTIDE SEQUENCE [LARGE SCALE GENOMIC DNA]</scope>
    <source>
        <strain evidence="3">DSM 12489</strain>
    </source>
</reference>
<keyword evidence="4" id="KW-1185">Reference proteome</keyword>
<dbReference type="EMBL" id="FNOJ01000006">
    <property type="protein sequence ID" value="SDW46606.1"/>
    <property type="molecule type" value="Genomic_DNA"/>
</dbReference>
<organism evidence="3 4">
    <name type="scientific">Alicyclobacillus hesperidum</name>
    <dbReference type="NCBI Taxonomy" id="89784"/>
    <lineage>
        <taxon>Bacteria</taxon>
        <taxon>Bacillati</taxon>
        <taxon>Bacillota</taxon>
        <taxon>Bacilli</taxon>
        <taxon>Bacillales</taxon>
        <taxon>Alicyclobacillaceae</taxon>
        <taxon>Alicyclobacillus</taxon>
    </lineage>
</organism>
<evidence type="ECO:0000313" key="3">
    <source>
        <dbReference type="EMBL" id="SDW46606.1"/>
    </source>
</evidence>
<accession>A0A1H2TRR0</accession>
<evidence type="ECO:0000313" key="2">
    <source>
        <dbReference type="EMBL" id="GLV13974.1"/>
    </source>
</evidence>
<dbReference type="PANTHER" id="PTHR18964">
    <property type="entry name" value="ROK (REPRESSOR, ORF, KINASE) FAMILY"/>
    <property type="match status" value="1"/>
</dbReference>
<keyword evidence="3" id="KW-0808">Transferase</keyword>
<dbReference type="SUPFAM" id="SSF53067">
    <property type="entry name" value="Actin-like ATPase domain"/>
    <property type="match status" value="1"/>
</dbReference>
<keyword evidence="3" id="KW-0418">Kinase</keyword>
<dbReference type="GO" id="GO:0016301">
    <property type="term" value="F:kinase activity"/>
    <property type="evidence" value="ECO:0007669"/>
    <property type="project" value="UniProtKB-KW"/>
</dbReference>
<evidence type="ECO:0000313" key="4">
    <source>
        <dbReference type="Proteomes" id="UP000182589"/>
    </source>
</evidence>
<sequence length="313" mass="32393">MSGKLALGIDIGGTNVKLALVNEAGEVIASESVPTEPERGAEAFCREVAATAKTMTAQAGIAWAEVIGVGVGMAAFLDVERGWIEESVNLHWRDVPLGEMLTRELGKPVRVDNDANVAALGEVWLGAGRNANTALCVTLGTGVGGGIVINGRIHRGVTNMAGEIGHIMVKNDGELCNCGHHGCLETLASATALSRHAEQAGLVGKEGRELTSKEIFEMAEAGNAKAKAVVDDMIHWLAVGLSIGANILNPDVIVIAGGVVNAGDALIEPLRKAFHQEALARVARACTIVPAKLGSQAGVLGAARLVLQEIETV</sequence>
<dbReference type="PANTHER" id="PTHR18964:SF149">
    <property type="entry name" value="BIFUNCTIONAL UDP-N-ACETYLGLUCOSAMINE 2-EPIMERASE_N-ACETYLMANNOSAMINE KINASE"/>
    <property type="match status" value="1"/>
</dbReference>
<dbReference type="EMBL" id="BSRA01000008">
    <property type="protein sequence ID" value="GLV13974.1"/>
    <property type="molecule type" value="Genomic_DNA"/>
</dbReference>
<gene>
    <name evidence="2" type="primary">glcK</name>
    <name evidence="2" type="ORF">Heshes_16580</name>
    <name evidence="3" type="ORF">SAMN04489725_106100</name>
</gene>
<dbReference type="Proteomes" id="UP001157137">
    <property type="component" value="Unassembled WGS sequence"/>
</dbReference>
<dbReference type="STRING" id="89784.SAMN04489725_106100"/>
<proteinExistence type="inferred from homology"/>
<dbReference type="InterPro" id="IPR000600">
    <property type="entry name" value="ROK"/>
</dbReference>
<dbReference type="Pfam" id="PF00480">
    <property type="entry name" value="ROK"/>
    <property type="match status" value="1"/>
</dbReference>
<dbReference type="AlphaFoldDB" id="A0A1H2TRR0"/>
<dbReference type="PROSITE" id="PS01125">
    <property type="entry name" value="ROK"/>
    <property type="match status" value="1"/>
</dbReference>
<dbReference type="InterPro" id="IPR049874">
    <property type="entry name" value="ROK_cs"/>
</dbReference>